<protein>
    <recommendedName>
        <fullName evidence="1">DUF7580 domain-containing protein</fullName>
    </recommendedName>
</protein>
<name>A0ABR1GPI3_9HYPO</name>
<dbReference type="PANTHER" id="PTHR35186">
    <property type="entry name" value="ANK_REP_REGION DOMAIN-CONTAINING PROTEIN"/>
    <property type="match status" value="1"/>
</dbReference>
<comment type="caution">
    <text evidence="2">The sequence shown here is derived from an EMBL/GenBank/DDBJ whole genome shotgun (WGS) entry which is preliminary data.</text>
</comment>
<proteinExistence type="predicted"/>
<evidence type="ECO:0000313" key="2">
    <source>
        <dbReference type="EMBL" id="KAK7403826.1"/>
    </source>
</evidence>
<dbReference type="Pfam" id="PF24476">
    <property type="entry name" value="DUF7580"/>
    <property type="match status" value="1"/>
</dbReference>
<evidence type="ECO:0000259" key="1">
    <source>
        <dbReference type="Pfam" id="PF24476"/>
    </source>
</evidence>
<evidence type="ECO:0000313" key="3">
    <source>
        <dbReference type="Proteomes" id="UP001498476"/>
    </source>
</evidence>
<organism evidence="2 3">
    <name type="scientific">Neonectria punicea</name>
    <dbReference type="NCBI Taxonomy" id="979145"/>
    <lineage>
        <taxon>Eukaryota</taxon>
        <taxon>Fungi</taxon>
        <taxon>Dikarya</taxon>
        <taxon>Ascomycota</taxon>
        <taxon>Pezizomycotina</taxon>
        <taxon>Sordariomycetes</taxon>
        <taxon>Hypocreomycetidae</taxon>
        <taxon>Hypocreales</taxon>
        <taxon>Nectriaceae</taxon>
        <taxon>Neonectria</taxon>
    </lineage>
</organism>
<gene>
    <name evidence="2" type="ORF">QQX98_010397</name>
</gene>
<dbReference type="EMBL" id="JAZAVJ010000227">
    <property type="protein sequence ID" value="KAK7403826.1"/>
    <property type="molecule type" value="Genomic_DNA"/>
</dbReference>
<dbReference type="InterPro" id="IPR056002">
    <property type="entry name" value="DUF7580"/>
</dbReference>
<keyword evidence="3" id="KW-1185">Reference proteome</keyword>
<sequence length="587" mass="65516">MDVTGVVLGGIPIALYALDSYKRCLRGVHGVLGYEATLETFRRHIFIQKMQLEVTLQNIGLHADDGQLPTQVELKDHLQRLYPDNCEKFMDILAQMEGILAKLLYKLNVDSQGKACSRRFSSQSRSTRDLMLTSYQPKWTSDPAERAAWNWRRVKRGLGSSERDDLIQQLQYWNTALANVFERPEIPQDEDGPLVQKLQAQFNDKTCNIIRKNARCVYNALAQTWRCNCPQHRANLELSWHSDKSITAGPFTLAISALDGSWQQLTAHVEHDQSVASQCTQQLNAANVTPGMAVSAESQAGKKKVSFWSPRKPATVETVTPAVNTIPLNLTPAYTEVTCLCYFISSNGESRTGLVQFPDTEDSTTMKRLILRCAQTHTRRATTLQQALSADHVLSRKERFAIAAAATWAVLYLCGTPWLKDDWAGSKVIELNVDEASQQVHASSKQPSISCILTSRGAAQTGGGDDGQTGKMGRVQNKILFALGVLLMELCLDTTLGNLRQESRDGSLARSVGLEPTDVDDFELADRQSDRVYLDAGQSYGYAVQRCLRCEFPGRDRTKSFDFEQFRRHFFNGVVAPVHVAYIMQPG</sequence>
<feature type="domain" description="DUF7580" evidence="1">
    <location>
        <begin position="210"/>
        <end position="578"/>
    </location>
</feature>
<dbReference type="PANTHER" id="PTHR35186:SF4">
    <property type="entry name" value="PRION-INHIBITION AND PROPAGATION HELO DOMAIN-CONTAINING PROTEIN"/>
    <property type="match status" value="1"/>
</dbReference>
<accession>A0ABR1GPI3</accession>
<reference evidence="2 3" key="1">
    <citation type="journal article" date="2025" name="Microbiol. Resour. Announc.">
        <title>Draft genome sequences for Neonectria magnoliae and Neonectria punicea, canker pathogens of Liriodendron tulipifera and Acer saccharum in West Virginia.</title>
        <authorList>
            <person name="Petronek H.M."/>
            <person name="Kasson M.T."/>
            <person name="Metheny A.M."/>
            <person name="Stauder C.M."/>
            <person name="Lovett B."/>
            <person name="Lynch S.C."/>
            <person name="Garnas J.R."/>
            <person name="Kasson L.R."/>
            <person name="Stajich J.E."/>
        </authorList>
    </citation>
    <scope>NUCLEOTIDE SEQUENCE [LARGE SCALE GENOMIC DNA]</scope>
    <source>
        <strain evidence="2 3">NRRL 64653</strain>
    </source>
</reference>
<dbReference type="Proteomes" id="UP001498476">
    <property type="component" value="Unassembled WGS sequence"/>
</dbReference>